<keyword evidence="1" id="KW-0175">Coiled coil</keyword>
<dbReference type="AlphaFoldDB" id="A0A5J4QEY6"/>
<name>A0A5J4QEY6_9EUKA</name>
<gene>
    <name evidence="3" type="ORF">EZS28_054792</name>
</gene>
<evidence type="ECO:0000313" key="4">
    <source>
        <dbReference type="Proteomes" id="UP000324800"/>
    </source>
</evidence>
<feature type="compositionally biased region" description="Polar residues" evidence="2">
    <location>
        <begin position="51"/>
        <end position="69"/>
    </location>
</feature>
<dbReference type="OrthoDB" id="18431at2759"/>
<feature type="compositionally biased region" description="Low complexity" evidence="2">
    <location>
        <begin position="30"/>
        <end position="47"/>
    </location>
</feature>
<evidence type="ECO:0000256" key="2">
    <source>
        <dbReference type="SAM" id="MobiDB-lite"/>
    </source>
</evidence>
<feature type="non-terminal residue" evidence="3">
    <location>
        <position position="1"/>
    </location>
</feature>
<dbReference type="Proteomes" id="UP000324800">
    <property type="component" value="Unassembled WGS sequence"/>
</dbReference>
<comment type="caution">
    <text evidence="3">The sequence shown here is derived from an EMBL/GenBank/DDBJ whole genome shotgun (WGS) entry which is preliminary data.</text>
</comment>
<sequence>ALSQIAAGRIATLDAQMQLQNAQSINFVQVQTQQSSPNQSTPTTQQENENKSSAQNQIPTSSSSQNIVGQTTSTSIITQSTSISPNEHLQITALNTLSIFVHVVTLWCDAHKMERSLRGSSIGLSAEIYFNQVKSSVLALKKIKKQQKKLQNEEEEEDNISRDAGVRARKHVKERIERGVMLFNRKHKRGLIFLMRHGIYPNTAKGAAQFLHDQVAILSP</sequence>
<dbReference type="EMBL" id="SNRW01045815">
    <property type="protein sequence ID" value="KAA6319620.1"/>
    <property type="molecule type" value="Genomic_DNA"/>
</dbReference>
<dbReference type="InterPro" id="IPR035999">
    <property type="entry name" value="Sec7_dom_sf"/>
</dbReference>
<feature type="coiled-coil region" evidence="1">
    <location>
        <begin position="136"/>
        <end position="163"/>
    </location>
</feature>
<proteinExistence type="predicted"/>
<organism evidence="3 4">
    <name type="scientific">Streblomastix strix</name>
    <dbReference type="NCBI Taxonomy" id="222440"/>
    <lineage>
        <taxon>Eukaryota</taxon>
        <taxon>Metamonada</taxon>
        <taxon>Preaxostyla</taxon>
        <taxon>Oxymonadida</taxon>
        <taxon>Streblomastigidae</taxon>
        <taxon>Streblomastix</taxon>
    </lineage>
</organism>
<dbReference type="SUPFAM" id="SSF48425">
    <property type="entry name" value="Sec7 domain"/>
    <property type="match status" value="1"/>
</dbReference>
<protein>
    <submittedName>
        <fullName evidence="3">Uncharacterized protein</fullName>
    </submittedName>
</protein>
<evidence type="ECO:0000256" key="1">
    <source>
        <dbReference type="SAM" id="Coils"/>
    </source>
</evidence>
<feature type="non-terminal residue" evidence="3">
    <location>
        <position position="220"/>
    </location>
</feature>
<reference evidence="3 4" key="1">
    <citation type="submission" date="2019-03" db="EMBL/GenBank/DDBJ databases">
        <title>Single cell metagenomics reveals metabolic interactions within the superorganism composed of flagellate Streblomastix strix and complex community of Bacteroidetes bacteria on its surface.</title>
        <authorList>
            <person name="Treitli S.C."/>
            <person name="Kolisko M."/>
            <person name="Husnik F."/>
            <person name="Keeling P."/>
            <person name="Hampl V."/>
        </authorList>
    </citation>
    <scope>NUCLEOTIDE SEQUENCE [LARGE SCALE GENOMIC DNA]</scope>
    <source>
        <strain evidence="3">ST1C</strain>
    </source>
</reference>
<dbReference type="GO" id="GO:0032012">
    <property type="term" value="P:regulation of ARF protein signal transduction"/>
    <property type="evidence" value="ECO:0007669"/>
    <property type="project" value="InterPro"/>
</dbReference>
<dbReference type="Gene3D" id="1.10.220.20">
    <property type="match status" value="1"/>
</dbReference>
<evidence type="ECO:0000313" key="3">
    <source>
        <dbReference type="EMBL" id="KAA6319620.1"/>
    </source>
</evidence>
<accession>A0A5J4QEY6</accession>
<dbReference type="GO" id="GO:0005085">
    <property type="term" value="F:guanyl-nucleotide exchange factor activity"/>
    <property type="evidence" value="ECO:0007669"/>
    <property type="project" value="InterPro"/>
</dbReference>
<feature type="region of interest" description="Disordered" evidence="2">
    <location>
        <begin position="30"/>
        <end position="69"/>
    </location>
</feature>